<gene>
    <name evidence="1" type="ORF">L1987_18795</name>
</gene>
<sequence>MTDIRLTESEYDFCKNTHTKSVDSQESFKRNSDFTCDGDAGDNGKIRSGRSLETLPFAINYCESLKIADICAK</sequence>
<evidence type="ECO:0000313" key="1">
    <source>
        <dbReference type="EMBL" id="KAI3814053.1"/>
    </source>
</evidence>
<evidence type="ECO:0000313" key="2">
    <source>
        <dbReference type="Proteomes" id="UP001056120"/>
    </source>
</evidence>
<protein>
    <submittedName>
        <fullName evidence="1">Uncharacterized protein</fullName>
    </submittedName>
</protein>
<comment type="caution">
    <text evidence="1">The sequence shown here is derived from an EMBL/GenBank/DDBJ whole genome shotgun (WGS) entry which is preliminary data.</text>
</comment>
<keyword evidence="2" id="KW-1185">Reference proteome</keyword>
<dbReference type="EMBL" id="CM042023">
    <property type="protein sequence ID" value="KAI3814053.1"/>
    <property type="molecule type" value="Genomic_DNA"/>
</dbReference>
<organism evidence="1 2">
    <name type="scientific">Smallanthus sonchifolius</name>
    <dbReference type="NCBI Taxonomy" id="185202"/>
    <lineage>
        <taxon>Eukaryota</taxon>
        <taxon>Viridiplantae</taxon>
        <taxon>Streptophyta</taxon>
        <taxon>Embryophyta</taxon>
        <taxon>Tracheophyta</taxon>
        <taxon>Spermatophyta</taxon>
        <taxon>Magnoliopsida</taxon>
        <taxon>eudicotyledons</taxon>
        <taxon>Gunneridae</taxon>
        <taxon>Pentapetalae</taxon>
        <taxon>asterids</taxon>
        <taxon>campanulids</taxon>
        <taxon>Asterales</taxon>
        <taxon>Asteraceae</taxon>
        <taxon>Asteroideae</taxon>
        <taxon>Heliantheae alliance</taxon>
        <taxon>Millerieae</taxon>
        <taxon>Smallanthus</taxon>
    </lineage>
</organism>
<dbReference type="Proteomes" id="UP001056120">
    <property type="component" value="Linkage Group LG06"/>
</dbReference>
<name>A0ACB9J2Y3_9ASTR</name>
<reference evidence="2" key="1">
    <citation type="journal article" date="2022" name="Mol. Ecol. Resour.">
        <title>The genomes of chicory, endive, great burdock and yacon provide insights into Asteraceae palaeo-polyploidization history and plant inulin production.</title>
        <authorList>
            <person name="Fan W."/>
            <person name="Wang S."/>
            <person name="Wang H."/>
            <person name="Wang A."/>
            <person name="Jiang F."/>
            <person name="Liu H."/>
            <person name="Zhao H."/>
            <person name="Xu D."/>
            <person name="Zhang Y."/>
        </authorList>
    </citation>
    <scope>NUCLEOTIDE SEQUENCE [LARGE SCALE GENOMIC DNA]</scope>
    <source>
        <strain evidence="2">cv. Yunnan</strain>
    </source>
</reference>
<accession>A0ACB9J2Y3</accession>
<reference evidence="1 2" key="2">
    <citation type="journal article" date="2022" name="Mol. Ecol. Resour.">
        <title>The genomes of chicory, endive, great burdock and yacon provide insights into Asteraceae paleo-polyploidization history and plant inulin production.</title>
        <authorList>
            <person name="Fan W."/>
            <person name="Wang S."/>
            <person name="Wang H."/>
            <person name="Wang A."/>
            <person name="Jiang F."/>
            <person name="Liu H."/>
            <person name="Zhao H."/>
            <person name="Xu D."/>
            <person name="Zhang Y."/>
        </authorList>
    </citation>
    <scope>NUCLEOTIDE SEQUENCE [LARGE SCALE GENOMIC DNA]</scope>
    <source>
        <strain evidence="2">cv. Yunnan</strain>
        <tissue evidence="1">Leaves</tissue>
    </source>
</reference>
<proteinExistence type="predicted"/>